<evidence type="ECO:0000256" key="1">
    <source>
        <dbReference type="SAM" id="SignalP"/>
    </source>
</evidence>
<evidence type="ECO:0000313" key="3">
    <source>
        <dbReference type="Proteomes" id="UP000223606"/>
    </source>
</evidence>
<dbReference type="OrthoDB" id="195732at2"/>
<dbReference type="RefSeq" id="WP_099557245.1">
    <property type="nucleotide sequence ID" value="NZ_LT960614.1"/>
</dbReference>
<accession>A0A2C9D9Q7</accession>
<reference evidence="3" key="1">
    <citation type="submission" date="2017-09" db="EMBL/GenBank/DDBJ databases">
        <title>Genome sequence of Nannocystis excedens DSM 71.</title>
        <authorList>
            <person name="Blom J."/>
        </authorList>
    </citation>
    <scope>NUCLEOTIDE SEQUENCE [LARGE SCALE GENOMIC DNA]</scope>
    <source>
        <strain evidence="3">type strain: E19</strain>
    </source>
</reference>
<organism evidence="2 3">
    <name type="scientific">Hartmannibacter diazotrophicus</name>
    <dbReference type="NCBI Taxonomy" id="1482074"/>
    <lineage>
        <taxon>Bacteria</taxon>
        <taxon>Pseudomonadati</taxon>
        <taxon>Pseudomonadota</taxon>
        <taxon>Alphaproteobacteria</taxon>
        <taxon>Hyphomicrobiales</taxon>
        <taxon>Pleomorphomonadaceae</taxon>
        <taxon>Hartmannibacter</taxon>
    </lineage>
</organism>
<dbReference type="KEGG" id="hdi:HDIA_3378"/>
<gene>
    <name evidence="2" type="ORF">HDIA_3378</name>
</gene>
<feature type="chain" id="PRO_5012383733" description="Periplasmic protein" evidence="1">
    <location>
        <begin position="23"/>
        <end position="187"/>
    </location>
</feature>
<protein>
    <recommendedName>
        <fullName evidence="4">Periplasmic protein</fullName>
    </recommendedName>
</protein>
<dbReference type="EMBL" id="LT960614">
    <property type="protein sequence ID" value="SON56919.1"/>
    <property type="molecule type" value="Genomic_DNA"/>
</dbReference>
<name>A0A2C9D9Q7_9HYPH</name>
<feature type="signal peptide" evidence="1">
    <location>
        <begin position="1"/>
        <end position="22"/>
    </location>
</feature>
<keyword evidence="3" id="KW-1185">Reference proteome</keyword>
<evidence type="ECO:0008006" key="4">
    <source>
        <dbReference type="Google" id="ProtNLM"/>
    </source>
</evidence>
<evidence type="ECO:0000313" key="2">
    <source>
        <dbReference type="EMBL" id="SON56919.1"/>
    </source>
</evidence>
<dbReference type="Proteomes" id="UP000223606">
    <property type="component" value="Chromosome 1"/>
</dbReference>
<proteinExistence type="predicted"/>
<dbReference type="AlphaFoldDB" id="A0A2C9D9Q7"/>
<keyword evidence="1" id="KW-0732">Signal</keyword>
<sequence>MKSLLAACLLASAIALPTASFAEEAAHVKPVTDYVTANVKPWLSDPAVIEAVKKSNEAHAKTDYFQIKEMDDAWKESKGGEPMAALMANDLSTFLKAKRSEAGDVITEAFVMDAAGLNVGQTDGTGDYFQGDEAKWQKTYAAGPDAIFIDEVEEDGGKNIAQASLSISDGGKAIGAITIGIDVDKLK</sequence>